<dbReference type="EMBL" id="JANCYW010000002">
    <property type="protein sequence ID" value="KAK4534683.1"/>
    <property type="molecule type" value="Genomic_DNA"/>
</dbReference>
<dbReference type="InterPro" id="IPR015425">
    <property type="entry name" value="FH2_Formin"/>
</dbReference>
<dbReference type="SUPFAM" id="SSF101447">
    <property type="entry name" value="Formin homology 2 domain (FH2 domain)"/>
    <property type="match status" value="1"/>
</dbReference>
<reference evidence="4 5" key="1">
    <citation type="submission" date="2022-07" db="EMBL/GenBank/DDBJ databases">
        <title>Genome-wide signatures of adaptation to extreme environments.</title>
        <authorList>
            <person name="Cho C.H."/>
            <person name="Yoon H.S."/>
        </authorList>
    </citation>
    <scope>NUCLEOTIDE SEQUENCE [LARGE SCALE GENOMIC DNA]</scope>
    <source>
        <strain evidence="4 5">DBV 063 E5</strain>
    </source>
</reference>
<feature type="compositionally biased region" description="Pro residues" evidence="2">
    <location>
        <begin position="715"/>
        <end position="728"/>
    </location>
</feature>
<feature type="domain" description="FH2" evidence="3">
    <location>
        <begin position="736"/>
        <end position="1179"/>
    </location>
</feature>
<dbReference type="PANTHER" id="PTHR45725:SF1">
    <property type="entry name" value="DISHEVELLED ASSOCIATED ACTIVATOR OF MORPHOGENESIS, ISOFORM D"/>
    <property type="match status" value="1"/>
</dbReference>
<feature type="compositionally biased region" description="Pro residues" evidence="2">
    <location>
        <begin position="695"/>
        <end position="707"/>
    </location>
</feature>
<dbReference type="PROSITE" id="PS51444">
    <property type="entry name" value="FH2"/>
    <property type="match status" value="1"/>
</dbReference>
<accession>A0AAV9IRL6</accession>
<evidence type="ECO:0000259" key="3">
    <source>
        <dbReference type="PROSITE" id="PS51444"/>
    </source>
</evidence>
<feature type="region of interest" description="Disordered" evidence="2">
    <location>
        <begin position="690"/>
        <end position="736"/>
    </location>
</feature>
<dbReference type="AlphaFoldDB" id="A0AAV9IRL6"/>
<feature type="compositionally biased region" description="Basic and acidic residues" evidence="2">
    <location>
        <begin position="1193"/>
        <end position="1207"/>
    </location>
</feature>
<dbReference type="InterPro" id="IPR051425">
    <property type="entry name" value="Formin_Homology"/>
</dbReference>
<organism evidence="4 5">
    <name type="scientific">Cyanidium caldarium</name>
    <name type="common">Red alga</name>
    <dbReference type="NCBI Taxonomy" id="2771"/>
    <lineage>
        <taxon>Eukaryota</taxon>
        <taxon>Rhodophyta</taxon>
        <taxon>Bangiophyceae</taxon>
        <taxon>Cyanidiales</taxon>
        <taxon>Cyanidiaceae</taxon>
        <taxon>Cyanidium</taxon>
    </lineage>
</organism>
<proteinExistence type="predicted"/>
<sequence>MPRSSWQQKALATAMSQSLADSILSRVGLGSAGASRRGGHARDGSVAAPFAIDVTRTRVYAGAMDPADPEAFFQLVEKLTAKLERQSEKGRVNWLYLDATPSAIFAHQASALSSSLSRLGSKTSATTIIPLAPYRNLLVPGLDQTVELCELVFKWVRGGYVSSECSCVCVLSGVGKVYGGALSKACTVAALFVACYLQYLGKFSDGLDAVEYVARRFAKSRSQRGRGWHGRGYVRRRDVTTAAACEYARLFGMLLRNATLPAASQLLLSPGKRLNRAPLLLRRAIVNGEAFLGDKPVHLTLRVRNQVGDGDEVLLEEAFENECEPGDGIMSYRLHTVVVGDVSLTLEMGGCLALLGIVRHTCTLHAPVCRLRREEMDVCNGYERMQLRVTPDFAVDLYLEEITSDALAEEGVPIADLQQAQRVAEAELVALEHAFARAPLQDPRRSAKGSASHRTAASTLPIGRSFLSELRDEQARRNLGPAGEHARSLRMLLNAGAEMDELDAEEMRDVLRALHLRLDEDGLDGLGRIGPGEEPTSSSSSAEMHSANETDSCTSSSSSSYDAMRMSARRRLRRLRMREAAVFGEGRAGDAEDGALDLDEEAIAAYLLGKKGKSLSATQRHALLELARETVRRRRELLAQSAMADPNSIEAADELSVVPVVQLTPRSRGTPAVAATDEQLSMGDAAAAVTEKGAMPPPPPPPPPPMPGDAAAVPGAPPPPPPPPPPPGGGTILGASRFSRKPRRNVKQLHWSPIPESTVHETIFSKRLHTHLDSELEMSSAEIEEMFTTKRVGATKGSGATGDLSAEGVDGQVPVQERRRRGPRLWFLESKRATNLEIMLSKFPADAADIADALVRIDCEEPPLLSTENLLAMHMNQPNEEELQTAWRLVLEMERPALEVPERADVERPTLETLSRAERLVCALAGRLGRLEADVTAPTALQSRLRAKLDAALALRQFDALAHEAEQQVDSVLTACRQIFDSDRLASVLSAVLAIGNYLNQGTHRGNAHGFRIASVLKLQETRATTDRRTTLLHYLVKFVARRMPEALSFADDLPAVPQVARIDLAQLSAEVRALRRAVQVIRREQERVRSERVAQFVQRTEPSMQRLEQRESKMNRQLERTATYLGGSDPSDEAAAGPEAVFAILGQFMQMFRACHDEMQRREQALRRQAHRHATAYVESIYQKAGVGTGRGDGEGKRSGLRHDRVGASPRA</sequence>
<dbReference type="Proteomes" id="UP001301350">
    <property type="component" value="Unassembled WGS sequence"/>
</dbReference>
<protein>
    <recommendedName>
        <fullName evidence="3">FH2 domain-containing protein</fullName>
    </recommendedName>
</protein>
<feature type="region of interest" description="Disordered" evidence="2">
    <location>
        <begin position="1187"/>
        <end position="1213"/>
    </location>
</feature>
<dbReference type="PANTHER" id="PTHR45725">
    <property type="entry name" value="FORMIN HOMOLOGY 2 FAMILY MEMBER"/>
    <property type="match status" value="1"/>
</dbReference>
<dbReference type="Pfam" id="PF02181">
    <property type="entry name" value="FH2"/>
    <property type="match status" value="1"/>
</dbReference>
<feature type="region of interest" description="Disordered" evidence="2">
    <location>
        <begin position="523"/>
        <end position="562"/>
    </location>
</feature>
<keyword evidence="1" id="KW-0175">Coiled coil</keyword>
<dbReference type="SMART" id="SM00498">
    <property type="entry name" value="FH2"/>
    <property type="match status" value="1"/>
</dbReference>
<name>A0AAV9IRL6_CYACA</name>
<evidence type="ECO:0000313" key="4">
    <source>
        <dbReference type="EMBL" id="KAK4534683.1"/>
    </source>
</evidence>
<evidence type="ECO:0000313" key="5">
    <source>
        <dbReference type="Proteomes" id="UP001301350"/>
    </source>
</evidence>
<keyword evidence="5" id="KW-1185">Reference proteome</keyword>
<evidence type="ECO:0000256" key="1">
    <source>
        <dbReference type="SAM" id="Coils"/>
    </source>
</evidence>
<dbReference type="Gene3D" id="1.20.58.2220">
    <property type="entry name" value="Formin, FH2 domain"/>
    <property type="match status" value="1"/>
</dbReference>
<feature type="compositionally biased region" description="Low complexity" evidence="2">
    <location>
        <begin position="550"/>
        <end position="562"/>
    </location>
</feature>
<gene>
    <name evidence="4" type="ORF">CDCA_CDCA02G0708</name>
</gene>
<evidence type="ECO:0000256" key="2">
    <source>
        <dbReference type="SAM" id="MobiDB-lite"/>
    </source>
</evidence>
<feature type="coiled-coil region" evidence="1">
    <location>
        <begin position="1065"/>
        <end position="1092"/>
    </location>
</feature>
<comment type="caution">
    <text evidence="4">The sequence shown here is derived from an EMBL/GenBank/DDBJ whole genome shotgun (WGS) entry which is preliminary data.</text>
</comment>
<dbReference type="InterPro" id="IPR042201">
    <property type="entry name" value="FH2_Formin_sf"/>
</dbReference>